<dbReference type="Pfam" id="PF00082">
    <property type="entry name" value="Peptidase_S8"/>
    <property type="match status" value="1"/>
</dbReference>
<evidence type="ECO:0000256" key="2">
    <source>
        <dbReference type="ARBA" id="ARBA00022670"/>
    </source>
</evidence>
<dbReference type="OrthoDB" id="206201at2759"/>
<organism evidence="10 11">
    <name type="scientific">Lophiostoma macrostomum CBS 122681</name>
    <dbReference type="NCBI Taxonomy" id="1314788"/>
    <lineage>
        <taxon>Eukaryota</taxon>
        <taxon>Fungi</taxon>
        <taxon>Dikarya</taxon>
        <taxon>Ascomycota</taxon>
        <taxon>Pezizomycotina</taxon>
        <taxon>Dothideomycetes</taxon>
        <taxon>Pleosporomycetidae</taxon>
        <taxon>Pleosporales</taxon>
        <taxon>Lophiostomataceae</taxon>
        <taxon>Lophiostoma</taxon>
    </lineage>
</organism>
<keyword evidence="3 5" id="KW-0378">Hydrolase</keyword>
<evidence type="ECO:0000256" key="8">
    <source>
        <dbReference type="SAM" id="SignalP"/>
    </source>
</evidence>
<dbReference type="PROSITE" id="PS00138">
    <property type="entry name" value="SUBTILASE_SER"/>
    <property type="match status" value="1"/>
</dbReference>
<evidence type="ECO:0000256" key="6">
    <source>
        <dbReference type="RuleBase" id="RU003355"/>
    </source>
</evidence>
<feature type="domain" description="Peptidase S8/S53" evidence="9">
    <location>
        <begin position="171"/>
        <end position="385"/>
    </location>
</feature>
<feature type="compositionally biased region" description="Low complexity" evidence="7">
    <location>
        <begin position="487"/>
        <end position="499"/>
    </location>
</feature>
<proteinExistence type="inferred from homology"/>
<evidence type="ECO:0000313" key="11">
    <source>
        <dbReference type="Proteomes" id="UP000799324"/>
    </source>
</evidence>
<dbReference type="PANTHER" id="PTHR43806">
    <property type="entry name" value="PEPTIDASE S8"/>
    <property type="match status" value="1"/>
</dbReference>
<dbReference type="InterPro" id="IPR050131">
    <property type="entry name" value="Peptidase_S8_subtilisin-like"/>
</dbReference>
<dbReference type="Proteomes" id="UP000799324">
    <property type="component" value="Unassembled WGS sequence"/>
</dbReference>
<feature type="compositionally biased region" description="Pro residues" evidence="7">
    <location>
        <begin position="473"/>
        <end position="486"/>
    </location>
</feature>
<evidence type="ECO:0000256" key="3">
    <source>
        <dbReference type="ARBA" id="ARBA00022801"/>
    </source>
</evidence>
<evidence type="ECO:0000256" key="5">
    <source>
        <dbReference type="PROSITE-ProRule" id="PRU01240"/>
    </source>
</evidence>
<dbReference type="Gene3D" id="3.40.50.200">
    <property type="entry name" value="Peptidase S8/S53 domain"/>
    <property type="match status" value="1"/>
</dbReference>
<dbReference type="InterPro" id="IPR000209">
    <property type="entry name" value="Peptidase_S8/S53_dom"/>
</dbReference>
<reference evidence="10" key="1">
    <citation type="journal article" date="2020" name="Stud. Mycol.">
        <title>101 Dothideomycetes genomes: a test case for predicting lifestyles and emergence of pathogens.</title>
        <authorList>
            <person name="Haridas S."/>
            <person name="Albert R."/>
            <person name="Binder M."/>
            <person name="Bloem J."/>
            <person name="Labutti K."/>
            <person name="Salamov A."/>
            <person name="Andreopoulos B."/>
            <person name="Baker S."/>
            <person name="Barry K."/>
            <person name="Bills G."/>
            <person name="Bluhm B."/>
            <person name="Cannon C."/>
            <person name="Castanera R."/>
            <person name="Culley D."/>
            <person name="Daum C."/>
            <person name="Ezra D."/>
            <person name="Gonzalez J."/>
            <person name="Henrissat B."/>
            <person name="Kuo A."/>
            <person name="Liang C."/>
            <person name="Lipzen A."/>
            <person name="Lutzoni F."/>
            <person name="Magnuson J."/>
            <person name="Mondo S."/>
            <person name="Nolan M."/>
            <person name="Ohm R."/>
            <person name="Pangilinan J."/>
            <person name="Park H.-J."/>
            <person name="Ramirez L."/>
            <person name="Alfaro M."/>
            <person name="Sun H."/>
            <person name="Tritt A."/>
            <person name="Yoshinaga Y."/>
            <person name="Zwiers L.-H."/>
            <person name="Turgeon B."/>
            <person name="Goodwin S."/>
            <person name="Spatafora J."/>
            <person name="Crous P."/>
            <person name="Grigoriev I."/>
        </authorList>
    </citation>
    <scope>NUCLEOTIDE SEQUENCE</scope>
    <source>
        <strain evidence="10">CBS 122681</strain>
    </source>
</reference>
<dbReference type="GO" id="GO:0004252">
    <property type="term" value="F:serine-type endopeptidase activity"/>
    <property type="evidence" value="ECO:0007669"/>
    <property type="project" value="UniProtKB-UniRule"/>
</dbReference>
<evidence type="ECO:0000256" key="4">
    <source>
        <dbReference type="ARBA" id="ARBA00022825"/>
    </source>
</evidence>
<dbReference type="InterPro" id="IPR036852">
    <property type="entry name" value="Peptidase_S8/S53_dom_sf"/>
</dbReference>
<feature type="active site" description="Charge relay system" evidence="5">
    <location>
        <position position="371"/>
    </location>
</feature>
<feature type="active site" description="Charge relay system" evidence="5">
    <location>
        <position position="216"/>
    </location>
</feature>
<keyword evidence="11" id="KW-1185">Reference proteome</keyword>
<dbReference type="InterPro" id="IPR023827">
    <property type="entry name" value="Peptidase_S8_Asp-AS"/>
</dbReference>
<feature type="active site" description="Charge relay system" evidence="5">
    <location>
        <position position="180"/>
    </location>
</feature>
<dbReference type="PROSITE" id="PS00136">
    <property type="entry name" value="SUBTILASE_ASP"/>
    <property type="match status" value="1"/>
</dbReference>
<keyword evidence="2 5" id="KW-0645">Protease</keyword>
<evidence type="ECO:0000256" key="7">
    <source>
        <dbReference type="SAM" id="MobiDB-lite"/>
    </source>
</evidence>
<comment type="similarity">
    <text evidence="1 5 6">Belongs to the peptidase S8 family.</text>
</comment>
<name>A0A6A6SZK4_9PLEO</name>
<protein>
    <submittedName>
        <fullName evidence="10">Subtilisin-like protein</fullName>
    </submittedName>
</protein>
<sequence>MKLPLLLLAIGVIGSTALPNQRRATPCTYHKGGSAREPLLEDQYTVELNDGYTLEEHYEFVGFNLSAAASIFSYRNYSNTYGIKIDEHTMHNIIRYDPGVDRVTHNMVLSSQKTWYKQYPVTDTHKHDAPYKRWSSMGGTYHWSTGHINEWDRSIDYEKEFYHTRMLEPAGKGVDVYILDSGIITWHEIWRRHGNCRDLRNGKQYTDEMPYQNCFHGTAVGGVVSLNAPWATIVSAKVHGQGGNYDRMTEALNDILEDHEQYKRDHPDTYKGAVINMSFGSEDHPPLQKIMARCTYAGIPIVTSAGNDGNPYGSKPCGWENVICIGAIDKNFNKSSFSDYGKYVDMYAPGEHIYTAFSSGWDEYIYVDGTSVAAPMVSAVLAGFIGYEGINNNVTKAYLRLVQNWHQGVLTNAQPNTLLHSGHAHPNKDRSCPYNGPTGCTDEEADEEVDTHFTGNGPDAPSTFLPDLYAGPASPPNNAPNPPPSTPSSAPSASSTAACPAGCKCTLGLPPLCT</sequence>
<keyword evidence="8" id="KW-0732">Signal</keyword>
<dbReference type="PANTHER" id="PTHR43806:SF11">
    <property type="entry name" value="CEREVISIN-RELATED"/>
    <property type="match status" value="1"/>
</dbReference>
<feature type="chain" id="PRO_5025622332" evidence="8">
    <location>
        <begin position="18"/>
        <end position="514"/>
    </location>
</feature>
<evidence type="ECO:0000259" key="9">
    <source>
        <dbReference type="Pfam" id="PF00082"/>
    </source>
</evidence>
<dbReference type="EMBL" id="MU004390">
    <property type="protein sequence ID" value="KAF2652970.1"/>
    <property type="molecule type" value="Genomic_DNA"/>
</dbReference>
<dbReference type="PRINTS" id="PR00723">
    <property type="entry name" value="SUBTILISIN"/>
</dbReference>
<dbReference type="GO" id="GO:0006508">
    <property type="term" value="P:proteolysis"/>
    <property type="evidence" value="ECO:0007669"/>
    <property type="project" value="UniProtKB-KW"/>
</dbReference>
<feature type="signal peptide" evidence="8">
    <location>
        <begin position="1"/>
        <end position="17"/>
    </location>
</feature>
<dbReference type="SUPFAM" id="SSF52743">
    <property type="entry name" value="Subtilisin-like"/>
    <property type="match status" value="1"/>
</dbReference>
<dbReference type="AlphaFoldDB" id="A0A6A6SZK4"/>
<dbReference type="InterPro" id="IPR023828">
    <property type="entry name" value="Peptidase_S8_Ser-AS"/>
</dbReference>
<evidence type="ECO:0000256" key="1">
    <source>
        <dbReference type="ARBA" id="ARBA00011073"/>
    </source>
</evidence>
<dbReference type="PROSITE" id="PS51892">
    <property type="entry name" value="SUBTILASE"/>
    <property type="match status" value="1"/>
</dbReference>
<gene>
    <name evidence="10" type="ORF">K491DRAFT_718442</name>
</gene>
<evidence type="ECO:0000313" key="10">
    <source>
        <dbReference type="EMBL" id="KAF2652970.1"/>
    </source>
</evidence>
<feature type="region of interest" description="Disordered" evidence="7">
    <location>
        <begin position="417"/>
        <end position="499"/>
    </location>
</feature>
<dbReference type="InterPro" id="IPR015500">
    <property type="entry name" value="Peptidase_S8_subtilisin-rel"/>
</dbReference>
<accession>A0A6A6SZK4</accession>
<keyword evidence="4 5" id="KW-0720">Serine protease</keyword>